<reference evidence="7 8" key="1">
    <citation type="submission" date="2022-05" db="EMBL/GenBank/DDBJ databases">
        <authorList>
            <consortium name="Genoscope - CEA"/>
            <person name="William W."/>
        </authorList>
    </citation>
    <scope>NUCLEOTIDE SEQUENCE [LARGE SCALE GENOMIC DNA]</scope>
</reference>
<feature type="region of interest" description="Disordered" evidence="5">
    <location>
        <begin position="196"/>
        <end position="255"/>
    </location>
</feature>
<organism evidence="7 8">
    <name type="scientific">Porites lobata</name>
    <dbReference type="NCBI Taxonomy" id="104759"/>
    <lineage>
        <taxon>Eukaryota</taxon>
        <taxon>Metazoa</taxon>
        <taxon>Cnidaria</taxon>
        <taxon>Anthozoa</taxon>
        <taxon>Hexacorallia</taxon>
        <taxon>Scleractinia</taxon>
        <taxon>Fungiina</taxon>
        <taxon>Poritidae</taxon>
        <taxon>Porites</taxon>
    </lineage>
</organism>
<dbReference type="InterPro" id="IPR035898">
    <property type="entry name" value="TAZ_dom_sf"/>
</dbReference>
<dbReference type="Pfam" id="PF02135">
    <property type="entry name" value="zf-TAZ"/>
    <property type="match status" value="1"/>
</dbReference>
<proteinExistence type="predicted"/>
<feature type="domain" description="TAZ-type" evidence="6">
    <location>
        <begin position="1"/>
        <end position="81"/>
    </location>
</feature>
<dbReference type="EMBL" id="CALNXK010000043">
    <property type="protein sequence ID" value="CAH3126948.1"/>
    <property type="molecule type" value="Genomic_DNA"/>
</dbReference>
<protein>
    <recommendedName>
        <fullName evidence="6">TAZ-type domain-containing protein</fullName>
    </recommendedName>
</protein>
<evidence type="ECO:0000259" key="6">
    <source>
        <dbReference type="PROSITE" id="PS50134"/>
    </source>
</evidence>
<dbReference type="Proteomes" id="UP001159405">
    <property type="component" value="Unassembled WGS sequence"/>
</dbReference>
<dbReference type="Gene3D" id="1.20.1020.10">
    <property type="entry name" value="TAZ domain"/>
    <property type="match status" value="1"/>
</dbReference>
<keyword evidence="2 4" id="KW-0863">Zinc-finger</keyword>
<keyword evidence="3 4" id="KW-0862">Zinc</keyword>
<evidence type="ECO:0000256" key="5">
    <source>
        <dbReference type="SAM" id="MobiDB-lite"/>
    </source>
</evidence>
<feature type="zinc finger region" description="TAZ-type" evidence="4">
    <location>
        <begin position="1"/>
        <end position="81"/>
    </location>
</feature>
<evidence type="ECO:0000256" key="1">
    <source>
        <dbReference type="ARBA" id="ARBA00022723"/>
    </source>
</evidence>
<dbReference type="InterPro" id="IPR000197">
    <property type="entry name" value="Znf_TAZ"/>
</dbReference>
<keyword evidence="1 4" id="KW-0479">Metal-binding</keyword>
<dbReference type="SUPFAM" id="SSF57933">
    <property type="entry name" value="TAZ domain"/>
    <property type="match status" value="1"/>
</dbReference>
<accession>A0ABN8NYD1</accession>
<name>A0ABN8NYD1_9CNID</name>
<evidence type="ECO:0000313" key="7">
    <source>
        <dbReference type="EMBL" id="CAH3126948.1"/>
    </source>
</evidence>
<evidence type="ECO:0000256" key="2">
    <source>
        <dbReference type="ARBA" id="ARBA00022771"/>
    </source>
</evidence>
<evidence type="ECO:0000256" key="3">
    <source>
        <dbReference type="ARBA" id="ARBA00022833"/>
    </source>
</evidence>
<dbReference type="PROSITE" id="PS50134">
    <property type="entry name" value="ZF_TAZ"/>
    <property type="match status" value="1"/>
</dbReference>
<comment type="caution">
    <text evidence="7">The sequence shown here is derived from an EMBL/GenBank/DDBJ whole genome shotgun (WGS) entry which is preliminary data.</text>
</comment>
<gene>
    <name evidence="7" type="ORF">PLOB_00032718</name>
</gene>
<evidence type="ECO:0000313" key="8">
    <source>
        <dbReference type="Proteomes" id="UP001159405"/>
    </source>
</evidence>
<sequence length="369" mass="41156">MSSTGQAWQDELQSFLPHSLDCVDPKCVLPLCVNLKLTLRHAQHCEKGEQCHICQGMKTLAATHSNSCRNYYCNVPFCFQAKVATQQQMLMDELEKATETVVDLRCEQVSQVLLKQAGDKSVNDSVSDFSFPLAPVTQISTISPDETATGLKHIPSSDQEVSSVAAKNPPIVSKVPSVRKSVTDLECTKRLILGGLEFEPPKSAPPQQSSRRKRRIAPPKTEPTKTRYQQLGTKKRLSRGESIDKSVGPPSKVYRANSTLDLSDQQGFKPMSQPASGDQTQVDLPDCYIDEMYSTPPPSPTFKMWFDETIQASESSLKNVILEILFQLLGVVTQPKTKQQEAFFVDVLERTTPLDENRNSQRMTKTFRS</sequence>
<evidence type="ECO:0000256" key="4">
    <source>
        <dbReference type="PROSITE-ProRule" id="PRU00203"/>
    </source>
</evidence>
<dbReference type="SMART" id="SM00551">
    <property type="entry name" value="ZnF_TAZ"/>
    <property type="match status" value="1"/>
</dbReference>
<keyword evidence="8" id="KW-1185">Reference proteome</keyword>